<feature type="compositionally biased region" description="Pro residues" evidence="1">
    <location>
        <begin position="52"/>
        <end position="68"/>
    </location>
</feature>
<dbReference type="GeneID" id="54488186"/>
<organism evidence="2 3">
    <name type="scientific">Pseudovirgaria hyperparasitica</name>
    <dbReference type="NCBI Taxonomy" id="470096"/>
    <lineage>
        <taxon>Eukaryota</taxon>
        <taxon>Fungi</taxon>
        <taxon>Dikarya</taxon>
        <taxon>Ascomycota</taxon>
        <taxon>Pezizomycotina</taxon>
        <taxon>Dothideomycetes</taxon>
        <taxon>Dothideomycetes incertae sedis</taxon>
        <taxon>Acrospermales</taxon>
        <taxon>Acrospermaceae</taxon>
        <taxon>Pseudovirgaria</taxon>
    </lineage>
</organism>
<name>A0A6A6W656_9PEZI</name>
<keyword evidence="3" id="KW-1185">Reference proteome</keyword>
<dbReference type="Proteomes" id="UP000799437">
    <property type="component" value="Unassembled WGS sequence"/>
</dbReference>
<dbReference type="AlphaFoldDB" id="A0A6A6W656"/>
<dbReference type="EMBL" id="ML996574">
    <property type="protein sequence ID" value="KAF2757037.1"/>
    <property type="molecule type" value="Genomic_DNA"/>
</dbReference>
<proteinExistence type="predicted"/>
<protein>
    <submittedName>
        <fullName evidence="2">Uncharacterized protein</fullName>
    </submittedName>
</protein>
<reference evidence="2" key="1">
    <citation type="journal article" date="2020" name="Stud. Mycol.">
        <title>101 Dothideomycetes genomes: a test case for predicting lifestyles and emergence of pathogens.</title>
        <authorList>
            <person name="Haridas S."/>
            <person name="Albert R."/>
            <person name="Binder M."/>
            <person name="Bloem J."/>
            <person name="Labutti K."/>
            <person name="Salamov A."/>
            <person name="Andreopoulos B."/>
            <person name="Baker S."/>
            <person name="Barry K."/>
            <person name="Bills G."/>
            <person name="Bluhm B."/>
            <person name="Cannon C."/>
            <person name="Castanera R."/>
            <person name="Culley D."/>
            <person name="Daum C."/>
            <person name="Ezra D."/>
            <person name="Gonzalez J."/>
            <person name="Henrissat B."/>
            <person name="Kuo A."/>
            <person name="Liang C."/>
            <person name="Lipzen A."/>
            <person name="Lutzoni F."/>
            <person name="Magnuson J."/>
            <person name="Mondo S."/>
            <person name="Nolan M."/>
            <person name="Ohm R."/>
            <person name="Pangilinan J."/>
            <person name="Park H.-J."/>
            <person name="Ramirez L."/>
            <person name="Alfaro M."/>
            <person name="Sun H."/>
            <person name="Tritt A."/>
            <person name="Yoshinaga Y."/>
            <person name="Zwiers L.-H."/>
            <person name="Turgeon B."/>
            <person name="Goodwin S."/>
            <person name="Spatafora J."/>
            <person name="Crous P."/>
            <person name="Grigoriev I."/>
        </authorList>
    </citation>
    <scope>NUCLEOTIDE SEQUENCE</scope>
    <source>
        <strain evidence="2">CBS 121739</strain>
    </source>
</reference>
<gene>
    <name evidence="2" type="ORF">EJ05DRAFT_501580</name>
</gene>
<sequence>MNTSRLQLTTRLARLAAPPRRSALSHSRLTPSWPPIATTTLTSRRCISEPAYQPPQPQQPHPPTPPKSNPHREFYYTFGSPVLKVFLGALFTYELLLFAWLKLENIELARDLKGQVAALEAQLAELTQRK</sequence>
<evidence type="ECO:0000313" key="3">
    <source>
        <dbReference type="Proteomes" id="UP000799437"/>
    </source>
</evidence>
<evidence type="ECO:0000313" key="2">
    <source>
        <dbReference type="EMBL" id="KAF2757037.1"/>
    </source>
</evidence>
<dbReference type="RefSeq" id="XP_033599488.1">
    <property type="nucleotide sequence ID" value="XM_033747132.1"/>
</dbReference>
<feature type="region of interest" description="Disordered" evidence="1">
    <location>
        <begin position="17"/>
        <end position="72"/>
    </location>
</feature>
<evidence type="ECO:0000256" key="1">
    <source>
        <dbReference type="SAM" id="MobiDB-lite"/>
    </source>
</evidence>
<dbReference type="OrthoDB" id="2120024at2759"/>
<accession>A0A6A6W656</accession>